<keyword evidence="3" id="KW-1003">Cell membrane</keyword>
<dbReference type="EMBL" id="JAVDYF010000001">
    <property type="protein sequence ID" value="MDR7354988.1"/>
    <property type="molecule type" value="Genomic_DNA"/>
</dbReference>
<evidence type="ECO:0000259" key="6">
    <source>
        <dbReference type="Pfam" id="PF00005"/>
    </source>
</evidence>
<keyword evidence="5" id="KW-0472">Membrane</keyword>
<keyword evidence="2" id="KW-0813">Transport</keyword>
<evidence type="ECO:0000256" key="1">
    <source>
        <dbReference type="ARBA" id="ARBA00004202"/>
    </source>
</evidence>
<gene>
    <name evidence="7" type="ORF">J2S37_001526</name>
</gene>
<evidence type="ECO:0000313" key="8">
    <source>
        <dbReference type="Proteomes" id="UP001183619"/>
    </source>
</evidence>
<comment type="subcellular location">
    <subcellularLocation>
        <location evidence="1">Cell membrane</location>
        <topology evidence="1">Peripheral membrane protein</topology>
    </subcellularLocation>
</comment>
<name>A0ABU2BB67_9CORY</name>
<sequence>MITLCGVSKNYSSEVNIGPVTLNRPAGGITALVMSNGPGKFTLLTMAARLIDIDESQIPVDELDVSSTQCADLAKVLSILRQENHFITRPSMRQLVGFGRFPHVHGRLIAKDEEIISTSFRVDNASVHTWR</sequence>
<evidence type="ECO:0000256" key="5">
    <source>
        <dbReference type="ARBA" id="ARBA00023136"/>
    </source>
</evidence>
<reference evidence="7 8" key="1">
    <citation type="submission" date="2023-07" db="EMBL/GenBank/DDBJ databases">
        <title>Sequencing the genomes of 1000 actinobacteria strains.</title>
        <authorList>
            <person name="Klenk H.-P."/>
        </authorList>
    </citation>
    <scope>NUCLEOTIDE SEQUENCE [LARGE SCALE GENOMIC DNA]</scope>
    <source>
        <strain evidence="7 8">DSM 44508</strain>
    </source>
</reference>
<evidence type="ECO:0000256" key="2">
    <source>
        <dbReference type="ARBA" id="ARBA00022448"/>
    </source>
</evidence>
<keyword evidence="4" id="KW-0406">Ion transport</keyword>
<evidence type="ECO:0000256" key="4">
    <source>
        <dbReference type="ARBA" id="ARBA00023065"/>
    </source>
</evidence>
<dbReference type="PANTHER" id="PTHR42771">
    <property type="entry name" value="IRON(3+)-HYDROXAMATE IMPORT ATP-BINDING PROTEIN FHUC"/>
    <property type="match status" value="1"/>
</dbReference>
<dbReference type="InterPro" id="IPR027417">
    <property type="entry name" value="P-loop_NTPase"/>
</dbReference>
<organism evidence="7 8">
    <name type="scientific">Corynebacterium felinum</name>
    <dbReference type="NCBI Taxonomy" id="131318"/>
    <lineage>
        <taxon>Bacteria</taxon>
        <taxon>Bacillati</taxon>
        <taxon>Actinomycetota</taxon>
        <taxon>Actinomycetes</taxon>
        <taxon>Mycobacteriales</taxon>
        <taxon>Corynebacteriaceae</taxon>
        <taxon>Corynebacterium</taxon>
    </lineage>
</organism>
<comment type="caution">
    <text evidence="7">The sequence shown here is derived from an EMBL/GenBank/DDBJ whole genome shotgun (WGS) entry which is preliminary data.</text>
</comment>
<dbReference type="Gene3D" id="3.40.50.300">
    <property type="entry name" value="P-loop containing nucleotide triphosphate hydrolases"/>
    <property type="match status" value="1"/>
</dbReference>
<dbReference type="SUPFAM" id="SSF52540">
    <property type="entry name" value="P-loop containing nucleoside triphosphate hydrolases"/>
    <property type="match status" value="1"/>
</dbReference>
<dbReference type="InterPro" id="IPR003439">
    <property type="entry name" value="ABC_transporter-like_ATP-bd"/>
</dbReference>
<evidence type="ECO:0000313" key="7">
    <source>
        <dbReference type="EMBL" id="MDR7354988.1"/>
    </source>
</evidence>
<feature type="domain" description="ABC transporter" evidence="6">
    <location>
        <begin position="20"/>
        <end position="110"/>
    </location>
</feature>
<proteinExistence type="predicted"/>
<dbReference type="PANTHER" id="PTHR42771:SF3">
    <property type="entry name" value="PETROBACTIN IMPORT ATP-BINDING PROTEIN YCLP"/>
    <property type="match status" value="1"/>
</dbReference>
<evidence type="ECO:0000256" key="3">
    <source>
        <dbReference type="ARBA" id="ARBA00022475"/>
    </source>
</evidence>
<dbReference type="Pfam" id="PF00005">
    <property type="entry name" value="ABC_tran"/>
    <property type="match status" value="1"/>
</dbReference>
<accession>A0ABU2BB67</accession>
<keyword evidence="8" id="KW-1185">Reference proteome</keyword>
<dbReference type="Proteomes" id="UP001183619">
    <property type="component" value="Unassembled WGS sequence"/>
</dbReference>
<dbReference type="InterPro" id="IPR051535">
    <property type="entry name" value="Siderophore_ABC-ATPase"/>
</dbReference>
<protein>
    <submittedName>
        <fullName evidence="7">ABC-type enterochelin transport system ATPase subunit</fullName>
    </submittedName>
</protein>